<protein>
    <submittedName>
        <fullName evidence="2">Uncharacterized protein</fullName>
    </submittedName>
</protein>
<evidence type="ECO:0000256" key="1">
    <source>
        <dbReference type="SAM" id="MobiDB-lite"/>
    </source>
</evidence>
<gene>
    <name evidence="2" type="ORF">SAMN02745216_02369</name>
</gene>
<organism evidence="2 3">
    <name type="scientific">Desulfatibacillum alkenivorans DSM 16219</name>
    <dbReference type="NCBI Taxonomy" id="1121393"/>
    <lineage>
        <taxon>Bacteria</taxon>
        <taxon>Pseudomonadati</taxon>
        <taxon>Thermodesulfobacteriota</taxon>
        <taxon>Desulfobacteria</taxon>
        <taxon>Desulfobacterales</taxon>
        <taxon>Desulfatibacillaceae</taxon>
        <taxon>Desulfatibacillum</taxon>
    </lineage>
</organism>
<dbReference type="EMBL" id="FQZU01000013">
    <property type="protein sequence ID" value="SHJ84588.1"/>
    <property type="molecule type" value="Genomic_DNA"/>
</dbReference>
<dbReference type="AlphaFoldDB" id="A0A1M6MM82"/>
<feature type="compositionally biased region" description="Basic and acidic residues" evidence="1">
    <location>
        <begin position="39"/>
        <end position="48"/>
    </location>
</feature>
<name>A0A1M6MM82_9BACT</name>
<evidence type="ECO:0000313" key="3">
    <source>
        <dbReference type="Proteomes" id="UP000183994"/>
    </source>
</evidence>
<accession>A0A1M6MM82</accession>
<sequence length="48" mass="5501">MIALRNLALQRSENRAAEKSFYNLYHANGGGEGWPLKQRRTEPAKQKT</sequence>
<feature type="region of interest" description="Disordered" evidence="1">
    <location>
        <begin position="28"/>
        <end position="48"/>
    </location>
</feature>
<dbReference type="STRING" id="1121393.SAMN02745216_02369"/>
<keyword evidence="3" id="KW-1185">Reference proteome</keyword>
<dbReference type="Proteomes" id="UP000183994">
    <property type="component" value="Unassembled WGS sequence"/>
</dbReference>
<reference evidence="3" key="1">
    <citation type="submission" date="2016-11" db="EMBL/GenBank/DDBJ databases">
        <authorList>
            <person name="Varghese N."/>
            <person name="Submissions S."/>
        </authorList>
    </citation>
    <scope>NUCLEOTIDE SEQUENCE [LARGE SCALE GENOMIC DNA]</scope>
    <source>
        <strain evidence="3">DSM 16219</strain>
    </source>
</reference>
<evidence type="ECO:0000313" key="2">
    <source>
        <dbReference type="EMBL" id="SHJ84588.1"/>
    </source>
</evidence>
<proteinExistence type="predicted"/>